<proteinExistence type="predicted"/>
<feature type="region of interest" description="Disordered" evidence="1">
    <location>
        <begin position="164"/>
        <end position="207"/>
    </location>
</feature>
<dbReference type="AlphaFoldDB" id="A0A438NE58"/>
<protein>
    <submittedName>
        <fullName evidence="3">Uncharacterized protein</fullName>
    </submittedName>
</protein>
<reference evidence="3 4" key="1">
    <citation type="submission" date="2017-03" db="EMBL/GenBank/DDBJ databases">
        <title>Genomes of endolithic fungi from Antarctica.</title>
        <authorList>
            <person name="Coleine C."/>
            <person name="Masonjones S."/>
            <person name="Stajich J.E."/>
        </authorList>
    </citation>
    <scope>NUCLEOTIDE SEQUENCE [LARGE SCALE GENOMIC DNA]</scope>
    <source>
        <strain evidence="3 4">CCFEE 6314</strain>
    </source>
</reference>
<keyword evidence="2" id="KW-0732">Signal</keyword>
<name>A0A438NE58_EXOME</name>
<feature type="signal peptide" evidence="2">
    <location>
        <begin position="1"/>
        <end position="21"/>
    </location>
</feature>
<gene>
    <name evidence="3" type="ORF">B0A52_02859</name>
</gene>
<sequence length="224" mass="24569">MLAQTASIAVILAAALPAVSAKASPDSFDLQPDFGFCVPTLKYEGGLGGRADDDFAYLAVDPVITQGGKESTNPSVIISHICDQLDDSCEANDAAKTLCRDAQIQMDAVETDGQATADMWNELINGGSQVASELKRRSERRPAKRQIQFIPCSAQRWIENCTGWPRKRGEPEPVQEAQPVKRAEIIKPAPVKRSEPAQGKKEKRQRTFIPCSTQRWVENCTGWP</sequence>
<evidence type="ECO:0000313" key="3">
    <source>
        <dbReference type="EMBL" id="RVX73969.1"/>
    </source>
</evidence>
<dbReference type="VEuPathDB" id="FungiDB:PV10_02389"/>
<organism evidence="3 4">
    <name type="scientific">Exophiala mesophila</name>
    <name type="common">Black yeast-like fungus</name>
    <dbReference type="NCBI Taxonomy" id="212818"/>
    <lineage>
        <taxon>Eukaryota</taxon>
        <taxon>Fungi</taxon>
        <taxon>Dikarya</taxon>
        <taxon>Ascomycota</taxon>
        <taxon>Pezizomycotina</taxon>
        <taxon>Eurotiomycetes</taxon>
        <taxon>Chaetothyriomycetidae</taxon>
        <taxon>Chaetothyriales</taxon>
        <taxon>Herpotrichiellaceae</taxon>
        <taxon>Exophiala</taxon>
    </lineage>
</organism>
<feature type="chain" id="PRO_5019175362" evidence="2">
    <location>
        <begin position="22"/>
        <end position="224"/>
    </location>
</feature>
<comment type="caution">
    <text evidence="3">The sequence shown here is derived from an EMBL/GenBank/DDBJ whole genome shotgun (WGS) entry which is preliminary data.</text>
</comment>
<accession>A0A438NE58</accession>
<dbReference type="EMBL" id="NAJM01000006">
    <property type="protein sequence ID" value="RVX73969.1"/>
    <property type="molecule type" value="Genomic_DNA"/>
</dbReference>
<dbReference type="Proteomes" id="UP000288859">
    <property type="component" value="Unassembled WGS sequence"/>
</dbReference>
<dbReference type="OrthoDB" id="2141239at2759"/>
<evidence type="ECO:0000313" key="4">
    <source>
        <dbReference type="Proteomes" id="UP000288859"/>
    </source>
</evidence>
<evidence type="ECO:0000256" key="1">
    <source>
        <dbReference type="SAM" id="MobiDB-lite"/>
    </source>
</evidence>
<evidence type="ECO:0000256" key="2">
    <source>
        <dbReference type="SAM" id="SignalP"/>
    </source>
</evidence>